<dbReference type="OrthoDB" id="9005788at2"/>
<dbReference type="CDD" id="cd06260">
    <property type="entry name" value="DUF820-like"/>
    <property type="match status" value="1"/>
</dbReference>
<evidence type="ECO:0000313" key="2">
    <source>
        <dbReference type="EMBL" id="SIT43943.1"/>
    </source>
</evidence>
<gene>
    <name evidence="2" type="ORF">BN2476_360049</name>
</gene>
<dbReference type="EMBL" id="CYGY02000036">
    <property type="protein sequence ID" value="SIT43943.1"/>
    <property type="molecule type" value="Genomic_DNA"/>
</dbReference>
<dbReference type="Pfam" id="PF05685">
    <property type="entry name" value="Uma2"/>
    <property type="match status" value="1"/>
</dbReference>
<protein>
    <recommendedName>
        <fullName evidence="1">Putative restriction endonuclease domain-containing protein</fullName>
    </recommendedName>
</protein>
<comment type="caution">
    <text evidence="2">The sequence shown here is derived from an EMBL/GenBank/DDBJ whole genome shotgun (WGS) entry which is preliminary data.</text>
</comment>
<sequence length="175" mass="19641">MRAQNLPNRDRLLAIWRNLAAHTTSDGPVEYEVDPLGQVVAHRRACPWHQLLVTEMFCQLAAQLGPRVAMRQPVTTRSFGIRIVDVVWMPEEKWPEIDSGAPLPFVPELCIEVLADDNDADHVERKADAYLNSGAQEVIIVGPLGQVEYRGLDGPRASSLFRVTLEPDPMFFAWA</sequence>
<dbReference type="Proteomes" id="UP000195569">
    <property type="component" value="Unassembled WGS sequence"/>
</dbReference>
<dbReference type="InterPro" id="IPR008538">
    <property type="entry name" value="Uma2"/>
</dbReference>
<feature type="domain" description="Putative restriction endonuclease" evidence="1">
    <location>
        <begin position="31"/>
        <end position="143"/>
    </location>
</feature>
<name>A0A1N7S9D1_9BURK</name>
<keyword evidence="3" id="KW-1185">Reference proteome</keyword>
<proteinExistence type="predicted"/>
<organism evidence="2 3">
    <name type="scientific">Paraburkholderia piptadeniae</name>
    <dbReference type="NCBI Taxonomy" id="1701573"/>
    <lineage>
        <taxon>Bacteria</taxon>
        <taxon>Pseudomonadati</taxon>
        <taxon>Pseudomonadota</taxon>
        <taxon>Betaproteobacteria</taxon>
        <taxon>Burkholderiales</taxon>
        <taxon>Burkholderiaceae</taxon>
        <taxon>Paraburkholderia</taxon>
    </lineage>
</organism>
<accession>A0A1N7S9D1</accession>
<dbReference type="InterPro" id="IPR011335">
    <property type="entry name" value="Restrct_endonuc-II-like"/>
</dbReference>
<evidence type="ECO:0000259" key="1">
    <source>
        <dbReference type="Pfam" id="PF05685"/>
    </source>
</evidence>
<dbReference type="AlphaFoldDB" id="A0A1N7S9D1"/>
<dbReference type="InterPro" id="IPR012296">
    <property type="entry name" value="Nuclease_put_TT1808"/>
</dbReference>
<evidence type="ECO:0000313" key="3">
    <source>
        <dbReference type="Proteomes" id="UP000195569"/>
    </source>
</evidence>
<reference evidence="2" key="1">
    <citation type="submission" date="2016-12" db="EMBL/GenBank/DDBJ databases">
        <authorList>
            <person name="Moulin L."/>
        </authorList>
    </citation>
    <scope>NUCLEOTIDE SEQUENCE [LARGE SCALE GENOMIC DNA]</scope>
    <source>
        <strain evidence="2">STM 7183</strain>
    </source>
</reference>
<dbReference type="Gene3D" id="3.90.1570.10">
    <property type="entry name" value="tt1808, chain A"/>
    <property type="match status" value="1"/>
</dbReference>
<dbReference type="RefSeq" id="WP_087736037.1">
    <property type="nucleotide sequence ID" value="NZ_CYGY02000036.1"/>
</dbReference>
<dbReference type="SUPFAM" id="SSF52980">
    <property type="entry name" value="Restriction endonuclease-like"/>
    <property type="match status" value="1"/>
</dbReference>